<name>A0A9X2BVN8_9PROT</name>
<dbReference type="RefSeq" id="WP_248666323.1">
    <property type="nucleotide sequence ID" value="NZ_JALPRX010000026.1"/>
</dbReference>
<dbReference type="GO" id="GO:0046294">
    <property type="term" value="P:formaldehyde catabolic process"/>
    <property type="evidence" value="ECO:0007669"/>
    <property type="project" value="TreeGrafter"/>
</dbReference>
<feature type="domain" description="Alcohol dehydrogenase-like N-terminal" evidence="6">
    <location>
        <begin position="34"/>
        <end position="162"/>
    </location>
</feature>
<dbReference type="Pfam" id="PF00107">
    <property type="entry name" value="ADH_zinc_N"/>
    <property type="match status" value="1"/>
</dbReference>
<dbReference type="Gene3D" id="3.40.50.720">
    <property type="entry name" value="NAD(P)-binding Rossmann-like Domain"/>
    <property type="match status" value="1"/>
</dbReference>
<organism evidence="7 8">
    <name type="scientific">Roseomonas acroporae</name>
    <dbReference type="NCBI Taxonomy" id="2937791"/>
    <lineage>
        <taxon>Bacteria</taxon>
        <taxon>Pseudomonadati</taxon>
        <taxon>Pseudomonadota</taxon>
        <taxon>Alphaproteobacteria</taxon>
        <taxon>Acetobacterales</taxon>
        <taxon>Roseomonadaceae</taxon>
        <taxon>Roseomonas</taxon>
    </lineage>
</organism>
<dbReference type="SUPFAM" id="SSF50129">
    <property type="entry name" value="GroES-like"/>
    <property type="match status" value="2"/>
</dbReference>
<keyword evidence="8" id="KW-1185">Reference proteome</keyword>
<dbReference type="InterPro" id="IPR013154">
    <property type="entry name" value="ADH-like_N"/>
</dbReference>
<accession>A0A9X2BVN8</accession>
<dbReference type="InterPro" id="IPR013149">
    <property type="entry name" value="ADH-like_C"/>
</dbReference>
<evidence type="ECO:0000259" key="6">
    <source>
        <dbReference type="Pfam" id="PF08240"/>
    </source>
</evidence>
<evidence type="ECO:0000313" key="7">
    <source>
        <dbReference type="EMBL" id="MCK8784199.1"/>
    </source>
</evidence>
<dbReference type="FunFam" id="3.40.50.720:FF:000003">
    <property type="entry name" value="S-(hydroxymethyl)glutathione dehydrogenase"/>
    <property type="match status" value="1"/>
</dbReference>
<dbReference type="Gene3D" id="3.90.180.10">
    <property type="entry name" value="Medium-chain alcohol dehydrogenases, catalytic domain"/>
    <property type="match status" value="1"/>
</dbReference>
<dbReference type="GO" id="GO:0008270">
    <property type="term" value="F:zinc ion binding"/>
    <property type="evidence" value="ECO:0007669"/>
    <property type="project" value="TreeGrafter"/>
</dbReference>
<dbReference type="Proteomes" id="UP001139516">
    <property type="component" value="Unassembled WGS sequence"/>
</dbReference>
<dbReference type="EMBL" id="JALPRX010000026">
    <property type="protein sequence ID" value="MCK8784199.1"/>
    <property type="molecule type" value="Genomic_DNA"/>
</dbReference>
<dbReference type="GO" id="GO:0005829">
    <property type="term" value="C:cytosol"/>
    <property type="evidence" value="ECO:0007669"/>
    <property type="project" value="TreeGrafter"/>
</dbReference>
<sequence length="389" mass="40601">MRMQAAVLYRQGLPRPYTESRPMVVEEVELDPPGPGEVLIEIVAAGLCHSDLSTIENQRPRPLPIVIGHEGSAIVREVGPEVPDLKPGDHCVTVFVTSCGHCRYCDAGRPNICTGGFAARAAGTLLSGARKLRLNGEPINHNSGLSLYAQYAVVARSALVRIDPDIPLAEAAIFGCAVMTGAGAVLNTAGIGAGDSLAVVGLGGVGMNALLAAVAAGAERIVAIDTNQEKLALAREWGATDTFQAGPDCAAAVRDATDGGLDTVVETAGAIPAMELAYAITARGGQTVSAGLPNVQKPFSYLHAALVSDERSIRGSYMGSCVPQRDVPRFLRLWQRGRLPVDRLISGHIGFDELNAGFDRLSEGGVLRQLLRPHGVPADLLPGNASKAA</sequence>
<evidence type="ECO:0000259" key="5">
    <source>
        <dbReference type="Pfam" id="PF00107"/>
    </source>
</evidence>
<feature type="domain" description="Alcohol dehydrogenase-like C-terminal" evidence="5">
    <location>
        <begin position="204"/>
        <end position="333"/>
    </location>
</feature>
<evidence type="ECO:0000256" key="3">
    <source>
        <dbReference type="ARBA" id="ARBA00022833"/>
    </source>
</evidence>
<dbReference type="Pfam" id="PF08240">
    <property type="entry name" value="ADH_N"/>
    <property type="match status" value="1"/>
</dbReference>
<dbReference type="SUPFAM" id="SSF51735">
    <property type="entry name" value="NAD(P)-binding Rossmann-fold domains"/>
    <property type="match status" value="1"/>
</dbReference>
<evidence type="ECO:0000256" key="1">
    <source>
        <dbReference type="ARBA" id="ARBA00001947"/>
    </source>
</evidence>
<evidence type="ECO:0000256" key="4">
    <source>
        <dbReference type="ARBA" id="ARBA00023027"/>
    </source>
</evidence>
<dbReference type="AlphaFoldDB" id="A0A9X2BVN8"/>
<dbReference type="PANTHER" id="PTHR43880:SF12">
    <property type="entry name" value="ALCOHOL DEHYDROGENASE CLASS-3"/>
    <property type="match status" value="1"/>
</dbReference>
<comment type="cofactor">
    <cofactor evidence="1">
        <name>Zn(2+)</name>
        <dbReference type="ChEBI" id="CHEBI:29105"/>
    </cofactor>
</comment>
<comment type="caution">
    <text evidence="7">The sequence shown here is derived from an EMBL/GenBank/DDBJ whole genome shotgun (WGS) entry which is preliminary data.</text>
</comment>
<dbReference type="CDD" id="cd08281">
    <property type="entry name" value="liver_ADH_like1"/>
    <property type="match status" value="1"/>
</dbReference>
<keyword evidence="3" id="KW-0862">Zinc</keyword>
<dbReference type="GO" id="GO:0051903">
    <property type="term" value="F:S-(hydroxymethyl)glutathione dehydrogenase [NAD(P)+] activity"/>
    <property type="evidence" value="ECO:0007669"/>
    <property type="project" value="TreeGrafter"/>
</dbReference>
<evidence type="ECO:0000256" key="2">
    <source>
        <dbReference type="ARBA" id="ARBA00022723"/>
    </source>
</evidence>
<keyword evidence="2" id="KW-0479">Metal-binding</keyword>
<dbReference type="InterPro" id="IPR036291">
    <property type="entry name" value="NAD(P)-bd_dom_sf"/>
</dbReference>
<protein>
    <submittedName>
        <fullName evidence="7">Zinc-dependent alcohol dehydrogenase family protein</fullName>
    </submittedName>
</protein>
<gene>
    <name evidence="7" type="ORF">M0638_07390</name>
</gene>
<proteinExistence type="predicted"/>
<dbReference type="InterPro" id="IPR011032">
    <property type="entry name" value="GroES-like_sf"/>
</dbReference>
<evidence type="ECO:0000313" key="8">
    <source>
        <dbReference type="Proteomes" id="UP001139516"/>
    </source>
</evidence>
<dbReference type="PANTHER" id="PTHR43880">
    <property type="entry name" value="ALCOHOL DEHYDROGENASE"/>
    <property type="match status" value="1"/>
</dbReference>
<keyword evidence="4" id="KW-0520">NAD</keyword>
<reference evidence="7" key="1">
    <citation type="submission" date="2022-04" db="EMBL/GenBank/DDBJ databases">
        <title>Roseomonas acroporae sp. nov., isolated from coral Acropora digitifera.</title>
        <authorList>
            <person name="Sun H."/>
        </authorList>
    </citation>
    <scope>NUCLEOTIDE SEQUENCE</scope>
    <source>
        <strain evidence="7">NAR14</strain>
    </source>
</reference>